<dbReference type="RefSeq" id="WP_087514361.1">
    <property type="nucleotide sequence ID" value="NZ_CP032134.1"/>
</dbReference>
<sequence length="474" mass="54232">MNAQLKYHEIDFLIPSQEFIVNFSYVSGKGLSFIREYILRLLNIAPMTKMQISVYFGLTEIEATEAIDDLIEQDFIKLNADGRLGLTDSAKKLFTDVASDVSLTSIEESTAKIRFELATFCFFKNEKNVGIRNWACGLKINAPPEHEAYAADHVRTKFQDEFFQIAENNFLPNSVLKDNHRPHLYMINSVIPTYKGPLRIKVDFKLDHKGDPLLLDKFSDLSHSDQMHSLLAEQIDQMKRVSNVKEIVKAQGILEDCYTSQFLNEQGHITNLTDVQDGINGEIFDGVNYNLLVGPIYQQENWKVLEKEIHTISKRVKGSNQENNSTKIIWIAPSNPFWGMTSKIGIAFETLQEAFKDNKGTLSKVFLPIRNQYDKNTAKKWLNHFKPYANILNGLREGFCDGNVEILLIKNELVAISYHVSDSERLPVSMPIGFFTKDFNVVNHIDKIVDQYLNGYASYDEPNNCGHLQKITRR</sequence>
<dbReference type="AlphaFoldDB" id="A0A3B7LXL7"/>
<accession>A0A3B7LXL7</accession>
<dbReference type="Proteomes" id="UP000263753">
    <property type="component" value="Chromosome"/>
</dbReference>
<name>A0A3B7LXL7_9GAMM</name>
<reference evidence="2" key="1">
    <citation type="submission" date="2018-09" db="EMBL/GenBank/DDBJ databases">
        <title>The complete genome of Acinetobacter sp. strain WCHAc010005.</title>
        <authorList>
            <person name="Hu Y."/>
            <person name="Long H."/>
            <person name="Feng Y."/>
            <person name="Zong Z."/>
        </authorList>
    </citation>
    <scope>NUCLEOTIDE SEQUENCE [LARGE SCALE GENOMIC DNA]</scope>
    <source>
        <strain evidence="2">WCHAc010005</strain>
    </source>
</reference>
<evidence type="ECO:0000313" key="1">
    <source>
        <dbReference type="EMBL" id="AXY56714.1"/>
    </source>
</evidence>
<proteinExistence type="predicted"/>
<organism evidence="1 2">
    <name type="scientific">Acinetobacter chinensis</name>
    <dbReference type="NCBI Taxonomy" id="2004650"/>
    <lineage>
        <taxon>Bacteria</taxon>
        <taxon>Pseudomonadati</taxon>
        <taxon>Pseudomonadota</taxon>
        <taxon>Gammaproteobacteria</taxon>
        <taxon>Moraxellales</taxon>
        <taxon>Moraxellaceae</taxon>
        <taxon>Acinetobacter</taxon>
    </lineage>
</organism>
<dbReference type="KEGG" id="achi:CDG60_09135"/>
<protein>
    <submittedName>
        <fullName evidence="1">Uncharacterized protein</fullName>
    </submittedName>
</protein>
<dbReference type="EMBL" id="CP032134">
    <property type="protein sequence ID" value="AXY56714.1"/>
    <property type="molecule type" value="Genomic_DNA"/>
</dbReference>
<gene>
    <name evidence="1" type="ORF">CDG60_09135</name>
</gene>
<evidence type="ECO:0000313" key="2">
    <source>
        <dbReference type="Proteomes" id="UP000263753"/>
    </source>
</evidence>